<proteinExistence type="predicted"/>
<feature type="domain" description="N-acetyltransferase" evidence="1">
    <location>
        <begin position="82"/>
        <end position="247"/>
    </location>
</feature>
<evidence type="ECO:0000259" key="1">
    <source>
        <dbReference type="PROSITE" id="PS51186"/>
    </source>
</evidence>
<dbReference type="SUPFAM" id="SSF55729">
    <property type="entry name" value="Acyl-CoA N-acyltransferases (Nat)"/>
    <property type="match status" value="1"/>
</dbReference>
<evidence type="ECO:0000313" key="2">
    <source>
        <dbReference type="EMBL" id="KAK0754313.1"/>
    </source>
</evidence>
<dbReference type="PROSITE" id="PS51186">
    <property type="entry name" value="GNAT"/>
    <property type="match status" value="1"/>
</dbReference>
<dbReference type="PANTHER" id="PTHR42791:SF17">
    <property type="entry name" value="ACETYLTRANSFERASE, GNAT FAMILY FAMILY (AFU_ORTHOLOGUE AFUA_8G05690)"/>
    <property type="match status" value="1"/>
</dbReference>
<dbReference type="InterPro" id="IPR052523">
    <property type="entry name" value="Trichothecene_AcTrans"/>
</dbReference>
<organism evidence="2 3">
    <name type="scientific">Schizothecium vesticola</name>
    <dbReference type="NCBI Taxonomy" id="314040"/>
    <lineage>
        <taxon>Eukaryota</taxon>
        <taxon>Fungi</taxon>
        <taxon>Dikarya</taxon>
        <taxon>Ascomycota</taxon>
        <taxon>Pezizomycotina</taxon>
        <taxon>Sordariomycetes</taxon>
        <taxon>Sordariomycetidae</taxon>
        <taxon>Sordariales</taxon>
        <taxon>Schizotheciaceae</taxon>
        <taxon>Schizothecium</taxon>
    </lineage>
</organism>
<dbReference type="InterPro" id="IPR000182">
    <property type="entry name" value="GNAT_dom"/>
</dbReference>
<gene>
    <name evidence="2" type="ORF">B0T18DRAFT_316089</name>
</gene>
<dbReference type="InterPro" id="IPR016181">
    <property type="entry name" value="Acyl_CoA_acyltransferase"/>
</dbReference>
<dbReference type="GO" id="GO:0016747">
    <property type="term" value="F:acyltransferase activity, transferring groups other than amino-acyl groups"/>
    <property type="evidence" value="ECO:0007669"/>
    <property type="project" value="InterPro"/>
</dbReference>
<protein>
    <submittedName>
        <fullName evidence="2">N-acetyltransferase-like protein</fullName>
    </submittedName>
</protein>
<comment type="caution">
    <text evidence="2">The sequence shown here is derived from an EMBL/GenBank/DDBJ whole genome shotgun (WGS) entry which is preliminary data.</text>
</comment>
<evidence type="ECO:0000313" key="3">
    <source>
        <dbReference type="Proteomes" id="UP001172155"/>
    </source>
</evidence>
<dbReference type="CDD" id="cd04301">
    <property type="entry name" value="NAT_SF"/>
    <property type="match status" value="1"/>
</dbReference>
<name>A0AA40FAM1_9PEZI</name>
<dbReference type="Gene3D" id="3.40.630.30">
    <property type="match status" value="1"/>
</dbReference>
<reference evidence="2" key="1">
    <citation type="submission" date="2023-06" db="EMBL/GenBank/DDBJ databases">
        <title>Genome-scale phylogeny and comparative genomics of the fungal order Sordariales.</title>
        <authorList>
            <consortium name="Lawrence Berkeley National Laboratory"/>
            <person name="Hensen N."/>
            <person name="Bonometti L."/>
            <person name="Westerberg I."/>
            <person name="Brannstrom I.O."/>
            <person name="Guillou S."/>
            <person name="Cros-Aarteil S."/>
            <person name="Calhoun S."/>
            <person name="Haridas S."/>
            <person name="Kuo A."/>
            <person name="Mondo S."/>
            <person name="Pangilinan J."/>
            <person name="Riley R."/>
            <person name="LaButti K."/>
            <person name="Andreopoulos B."/>
            <person name="Lipzen A."/>
            <person name="Chen C."/>
            <person name="Yanf M."/>
            <person name="Daum C."/>
            <person name="Ng V."/>
            <person name="Clum A."/>
            <person name="Steindorff A."/>
            <person name="Ohm R."/>
            <person name="Martin F."/>
            <person name="Silar P."/>
            <person name="Natvig D."/>
            <person name="Lalanne C."/>
            <person name="Gautier V."/>
            <person name="Ament-velasquez S.L."/>
            <person name="Kruys A."/>
            <person name="Hutchinson M.I."/>
            <person name="Powell A.J."/>
            <person name="Barry K."/>
            <person name="Miller A.N."/>
            <person name="Grigoriev I.V."/>
            <person name="Debuchy R."/>
            <person name="Gladieux P."/>
            <person name="Thoren M.H."/>
            <person name="Johannesson H."/>
        </authorList>
    </citation>
    <scope>NUCLEOTIDE SEQUENCE</scope>
    <source>
        <strain evidence="2">SMH3187-1</strain>
    </source>
</reference>
<dbReference type="EMBL" id="JAUKUD010000001">
    <property type="protein sequence ID" value="KAK0754313.1"/>
    <property type="molecule type" value="Genomic_DNA"/>
</dbReference>
<keyword evidence="3" id="KW-1185">Reference proteome</keyword>
<dbReference type="AlphaFoldDB" id="A0AA40FAM1"/>
<sequence length="249" mass="26781">MSRVRIREAVPADVPALADVLYGAFGPGVMNQLMHPGGVTDDAKAKFGATLFPAPGDDSKLGVEVKIWAAELRPEPGQVGDAKIVAFAKWVIYHTERSEEQWNVEVKAMTTEMLGDGSSAEAFNWFIGGLHKKAKPLIRGEANAYLSILACLPEFQGLGAGSALLRQGCELADSLGLPSWLAASPEGYPVYRKFGYQNVAVMDFDVTGTWGITKTEAWNWGATNALDIAGPLPEGFSRSVLMKRPAKPT</sequence>
<dbReference type="Proteomes" id="UP001172155">
    <property type="component" value="Unassembled WGS sequence"/>
</dbReference>
<accession>A0AA40FAM1</accession>
<dbReference type="Pfam" id="PF00583">
    <property type="entry name" value="Acetyltransf_1"/>
    <property type="match status" value="1"/>
</dbReference>
<dbReference type="PANTHER" id="PTHR42791">
    <property type="entry name" value="GNAT FAMILY ACETYLTRANSFERASE"/>
    <property type="match status" value="1"/>
</dbReference>